<name>A0A915HVY1_ROMCU</name>
<sequence length="60" mass="5873">MVGVTVVFVADIGAMGGCDVAVGGIEVADDMAGSTSIGGGSGSGALNTSFSRFLRTSIRF</sequence>
<reference evidence="2" key="1">
    <citation type="submission" date="2022-11" db="UniProtKB">
        <authorList>
            <consortium name="WormBaseParasite"/>
        </authorList>
    </citation>
    <scope>IDENTIFICATION</scope>
</reference>
<dbReference type="Proteomes" id="UP000887565">
    <property type="component" value="Unplaced"/>
</dbReference>
<organism evidence="1 2">
    <name type="scientific">Romanomermis culicivorax</name>
    <name type="common">Nematode worm</name>
    <dbReference type="NCBI Taxonomy" id="13658"/>
    <lineage>
        <taxon>Eukaryota</taxon>
        <taxon>Metazoa</taxon>
        <taxon>Ecdysozoa</taxon>
        <taxon>Nematoda</taxon>
        <taxon>Enoplea</taxon>
        <taxon>Dorylaimia</taxon>
        <taxon>Mermithida</taxon>
        <taxon>Mermithoidea</taxon>
        <taxon>Mermithidae</taxon>
        <taxon>Romanomermis</taxon>
    </lineage>
</organism>
<dbReference type="AlphaFoldDB" id="A0A915HVY1"/>
<protein>
    <submittedName>
        <fullName evidence="2">Uncharacterized protein</fullName>
    </submittedName>
</protein>
<evidence type="ECO:0000313" key="2">
    <source>
        <dbReference type="WBParaSite" id="nRc.2.0.1.t05578-RA"/>
    </source>
</evidence>
<dbReference type="WBParaSite" id="nRc.2.0.1.t05578-RA">
    <property type="protein sequence ID" value="nRc.2.0.1.t05578-RA"/>
    <property type="gene ID" value="nRc.2.0.1.g05578"/>
</dbReference>
<evidence type="ECO:0000313" key="1">
    <source>
        <dbReference type="Proteomes" id="UP000887565"/>
    </source>
</evidence>
<proteinExistence type="predicted"/>
<accession>A0A915HVY1</accession>
<keyword evidence="1" id="KW-1185">Reference proteome</keyword>